<comment type="similarity">
    <text evidence="1">Belongs to the RecJ family.</text>
</comment>
<evidence type="ECO:0000256" key="1">
    <source>
        <dbReference type="ARBA" id="ARBA00005915"/>
    </source>
</evidence>
<dbReference type="InterPro" id="IPR051673">
    <property type="entry name" value="SSDNA_exonuclease_RecJ"/>
</dbReference>
<dbReference type="InterPro" id="IPR038763">
    <property type="entry name" value="DHH_sf"/>
</dbReference>
<protein>
    <recommendedName>
        <fullName evidence="2">Single-stranded-DNA-specific exonuclease RecJ</fullName>
    </recommendedName>
</protein>
<dbReference type="GO" id="GO:0006310">
    <property type="term" value="P:DNA recombination"/>
    <property type="evidence" value="ECO:0007669"/>
    <property type="project" value="InterPro"/>
</dbReference>
<keyword evidence="11" id="KW-1185">Reference proteome</keyword>
<feature type="domain" description="DHHA1" evidence="8">
    <location>
        <begin position="346"/>
        <end position="439"/>
    </location>
</feature>
<dbReference type="SUPFAM" id="SSF64182">
    <property type="entry name" value="DHH phosphoesterases"/>
    <property type="match status" value="1"/>
</dbReference>
<keyword evidence="4" id="KW-0378">Hydrolase</keyword>
<dbReference type="Gene3D" id="3.90.1640.30">
    <property type="match status" value="1"/>
</dbReference>
<evidence type="ECO:0000259" key="7">
    <source>
        <dbReference type="Pfam" id="PF01368"/>
    </source>
</evidence>
<keyword evidence="5 10" id="KW-0269">Exonuclease</keyword>
<keyword evidence="6" id="KW-1133">Transmembrane helix</keyword>
<keyword evidence="3" id="KW-0540">Nuclease</keyword>
<keyword evidence="6" id="KW-0812">Transmembrane</keyword>
<dbReference type="RefSeq" id="WP_187423210.1">
    <property type="nucleotide sequence ID" value="NZ_CP060637.1"/>
</dbReference>
<proteinExistence type="inferred from homology"/>
<dbReference type="Pfam" id="PF02272">
    <property type="entry name" value="DHHA1"/>
    <property type="match status" value="1"/>
</dbReference>
<dbReference type="PANTHER" id="PTHR30255:SF2">
    <property type="entry name" value="SINGLE-STRANDED-DNA-SPECIFIC EXONUCLEASE RECJ"/>
    <property type="match status" value="1"/>
</dbReference>
<feature type="transmembrane region" description="Helical" evidence="6">
    <location>
        <begin position="187"/>
        <end position="204"/>
    </location>
</feature>
<dbReference type="Proteomes" id="UP000515913">
    <property type="component" value="Chromosome"/>
</dbReference>
<dbReference type="InterPro" id="IPR004610">
    <property type="entry name" value="RecJ"/>
</dbReference>
<dbReference type="Gene3D" id="3.10.310.30">
    <property type="match status" value="1"/>
</dbReference>
<dbReference type="PANTHER" id="PTHR30255">
    <property type="entry name" value="SINGLE-STRANDED-DNA-SPECIFIC EXONUCLEASE RECJ"/>
    <property type="match status" value="1"/>
</dbReference>
<dbReference type="AlphaFoldDB" id="A0A7G9GZ46"/>
<evidence type="ECO:0000256" key="4">
    <source>
        <dbReference type="ARBA" id="ARBA00022801"/>
    </source>
</evidence>
<feature type="domain" description="RecJ OB" evidence="9">
    <location>
        <begin position="454"/>
        <end position="561"/>
    </location>
</feature>
<evidence type="ECO:0000259" key="9">
    <source>
        <dbReference type="Pfam" id="PF17768"/>
    </source>
</evidence>
<accession>A0A7G9GZ46</accession>
<evidence type="ECO:0000259" key="8">
    <source>
        <dbReference type="Pfam" id="PF02272"/>
    </source>
</evidence>
<dbReference type="EMBL" id="CP060637">
    <property type="protein sequence ID" value="QNM16078.1"/>
    <property type="molecule type" value="Genomic_DNA"/>
</dbReference>
<reference evidence="10 11" key="1">
    <citation type="submission" date="2020-08" db="EMBL/GenBank/DDBJ databases">
        <authorList>
            <person name="Liu C."/>
            <person name="Sun Q."/>
        </authorList>
    </citation>
    <scope>NUCLEOTIDE SEQUENCE [LARGE SCALE GENOMIC DNA]</scope>
    <source>
        <strain evidence="10 11">NSJ-57</strain>
    </source>
</reference>
<dbReference type="Pfam" id="PF01368">
    <property type="entry name" value="DHH"/>
    <property type="match status" value="1"/>
</dbReference>
<evidence type="ECO:0000256" key="2">
    <source>
        <dbReference type="ARBA" id="ARBA00019841"/>
    </source>
</evidence>
<evidence type="ECO:0000256" key="6">
    <source>
        <dbReference type="SAM" id="Phobius"/>
    </source>
</evidence>
<evidence type="ECO:0000313" key="10">
    <source>
        <dbReference type="EMBL" id="QNM16078.1"/>
    </source>
</evidence>
<dbReference type="Pfam" id="PF17768">
    <property type="entry name" value="RecJ_OB"/>
    <property type="match status" value="1"/>
</dbReference>
<sequence>MRNTRWIYKNNTLNNKSNLNIDKDIIELLHNRGITDDQEIYSFINCSLDNIRDPFTLKDVDIAVDRIIQAKDKNESIWIYGDYDVDGITSTSLWYLALLEIGITPNYYIPLRDEGYGLNKDAMKYIADNGGKVIITVDCGISSHDEIKYANELGLDIIVTDHHEINHGNPPALAVINPKREDNLFPFKYLAGVGTSFMVLYALYTKLNIKDEIFKYIDIPAIGTVADIVPLVEENRIFTKFGMEKLKRSESLGLRMLIKKIFEDYDVRHFTTYDIGFIIAPIFNAAGRLEDAKKAVELLIEKDHVKCTEIINHLLQNNSERKEIQQDIFEQAVDIIEKEKLYENSIIIVAKEKFHHGVIGIVASKILDRYYKPTIIMEIKKGEGIATASCRSIEGFNMIEAIDKFGNLLTKYGGHSGAAGFSIKIENIPIFSQKLIEYANSSLSETNLIKPIKIDISIPSYKISYDFINKLSTLEPFGFGNPSPIFSLPNCEISNIRAIGQEKNHIMFNVKKDNVEIRNCVWFNSDDVFTEFVEFTHADIAFKLKMETYKNKYQYKMYVEDVQLPQHKENIISKEITLYNTIFPLETVIYTRKKLSSNNINLVFHDNEVDVTSNRSYLTTLDNQTSYILTELKNKYGYDFTVAIKDIILTDENYNIHIVIDKNYKFTSYSLKVGELFTQIKNFLIGDFNYNSIQKNILASIFKNKQNTLVYTTKNRGINTVLQTIGLFYSNIGKKALCVTSESLSAKTLAMIEINNTYIEGYDFYIFINTKDIPNNLKSPHLILSEDKINLSKPYNIIEDKFDIPKNVVFITDDLLIQKTPVFSRKLPITKRKSILSNLLNYSVLYSTKDILIYI</sequence>
<feature type="domain" description="DDH" evidence="7">
    <location>
        <begin position="77"/>
        <end position="223"/>
    </location>
</feature>
<gene>
    <name evidence="10" type="primary">recJ</name>
    <name evidence="10" type="ORF">H9Q81_04465</name>
</gene>
<evidence type="ECO:0000256" key="3">
    <source>
        <dbReference type="ARBA" id="ARBA00022722"/>
    </source>
</evidence>
<dbReference type="GO" id="GO:0006281">
    <property type="term" value="P:DNA repair"/>
    <property type="evidence" value="ECO:0007669"/>
    <property type="project" value="InterPro"/>
</dbReference>
<dbReference type="GO" id="GO:0008409">
    <property type="term" value="F:5'-3' exonuclease activity"/>
    <property type="evidence" value="ECO:0007669"/>
    <property type="project" value="InterPro"/>
</dbReference>
<keyword evidence="6" id="KW-0472">Membrane</keyword>
<dbReference type="InterPro" id="IPR003156">
    <property type="entry name" value="DHHA1_dom"/>
</dbReference>
<dbReference type="InterPro" id="IPR041122">
    <property type="entry name" value="RecJ_OB"/>
</dbReference>
<dbReference type="KEGG" id="fho:H9Q81_04465"/>
<evidence type="ECO:0000313" key="11">
    <source>
        <dbReference type="Proteomes" id="UP000515913"/>
    </source>
</evidence>
<dbReference type="InterPro" id="IPR001667">
    <property type="entry name" value="DDH_dom"/>
</dbReference>
<dbReference type="GO" id="GO:0003676">
    <property type="term" value="F:nucleic acid binding"/>
    <property type="evidence" value="ECO:0007669"/>
    <property type="project" value="InterPro"/>
</dbReference>
<organism evidence="10 11">
    <name type="scientific">Fusobacterium hominis</name>
    <dbReference type="NCBI Taxonomy" id="2764326"/>
    <lineage>
        <taxon>Bacteria</taxon>
        <taxon>Fusobacteriati</taxon>
        <taxon>Fusobacteriota</taxon>
        <taxon>Fusobacteriia</taxon>
        <taxon>Fusobacteriales</taxon>
        <taxon>Fusobacteriaceae</taxon>
        <taxon>Fusobacterium</taxon>
    </lineage>
</organism>
<dbReference type="NCBIfam" id="TIGR00644">
    <property type="entry name" value="recJ"/>
    <property type="match status" value="1"/>
</dbReference>
<name>A0A7G9GZ46_9FUSO</name>
<evidence type="ECO:0000256" key="5">
    <source>
        <dbReference type="ARBA" id="ARBA00022839"/>
    </source>
</evidence>